<accession>A0A1J4RQ18</accession>
<feature type="transmembrane region" description="Helical" evidence="7">
    <location>
        <begin position="91"/>
        <end position="115"/>
    </location>
</feature>
<keyword evidence="6 7" id="KW-0472">Membrane</keyword>
<keyword evidence="5 7" id="KW-1133">Transmembrane helix</keyword>
<feature type="transmembrane region" description="Helical" evidence="7">
    <location>
        <begin position="55"/>
        <end position="79"/>
    </location>
</feature>
<dbReference type="PANTHER" id="PTHR30250:SF10">
    <property type="entry name" value="LIPOPOLYSACCHARIDE BIOSYNTHESIS PROTEIN WZXC"/>
    <property type="match status" value="1"/>
</dbReference>
<proteinExistence type="inferred from homology"/>
<dbReference type="EMBL" id="MNUI01000073">
    <property type="protein sequence ID" value="OIN88396.1"/>
    <property type="molecule type" value="Genomic_DNA"/>
</dbReference>
<evidence type="ECO:0000256" key="2">
    <source>
        <dbReference type="ARBA" id="ARBA00007430"/>
    </source>
</evidence>
<feature type="transmembrane region" description="Helical" evidence="7">
    <location>
        <begin position="127"/>
        <end position="149"/>
    </location>
</feature>
<organism evidence="8 9">
    <name type="scientific">Candidatus Beckwithbacteria bacterium CG1_02_47_37</name>
    <dbReference type="NCBI Taxonomy" id="1805034"/>
    <lineage>
        <taxon>Bacteria</taxon>
        <taxon>Candidatus Beckwithiibacteriota</taxon>
    </lineage>
</organism>
<evidence type="ECO:0000256" key="6">
    <source>
        <dbReference type="ARBA" id="ARBA00023136"/>
    </source>
</evidence>
<evidence type="ECO:0000256" key="3">
    <source>
        <dbReference type="ARBA" id="ARBA00022475"/>
    </source>
</evidence>
<dbReference type="InterPro" id="IPR050833">
    <property type="entry name" value="Poly_Biosynth_Transport"/>
</dbReference>
<dbReference type="STRING" id="1805034.AUJ59_03920"/>
<comment type="caution">
    <text evidence="8">The sequence shown here is derived from an EMBL/GenBank/DDBJ whole genome shotgun (WGS) entry which is preliminary data.</text>
</comment>
<evidence type="ECO:0000313" key="8">
    <source>
        <dbReference type="EMBL" id="OIN88396.1"/>
    </source>
</evidence>
<keyword evidence="3" id="KW-1003">Cell membrane</keyword>
<feature type="transmembrane region" description="Helical" evidence="7">
    <location>
        <begin position="450"/>
        <end position="470"/>
    </location>
</feature>
<dbReference type="AlphaFoldDB" id="A0A1J4RQ18"/>
<feature type="transmembrane region" description="Helical" evidence="7">
    <location>
        <begin position="184"/>
        <end position="204"/>
    </location>
</feature>
<dbReference type="Pfam" id="PF13440">
    <property type="entry name" value="Polysacc_synt_3"/>
    <property type="match status" value="1"/>
</dbReference>
<reference evidence="8 9" key="1">
    <citation type="journal article" date="2016" name="Environ. Microbiol.">
        <title>Genomic resolution of a cold subsurface aquifer community provides metabolic insights for novel microbes adapted to high CO concentrations.</title>
        <authorList>
            <person name="Probst A.J."/>
            <person name="Castelle C.J."/>
            <person name="Singh A."/>
            <person name="Brown C.T."/>
            <person name="Anantharaman K."/>
            <person name="Sharon I."/>
            <person name="Hug L.A."/>
            <person name="Burstein D."/>
            <person name="Emerson J.B."/>
            <person name="Thomas B.C."/>
            <person name="Banfield J.F."/>
        </authorList>
    </citation>
    <scope>NUCLEOTIDE SEQUENCE [LARGE SCALE GENOMIC DNA]</scope>
    <source>
        <strain evidence="8">CG1_02_47_37</strain>
    </source>
</reference>
<comment type="subcellular location">
    <subcellularLocation>
        <location evidence="1">Cell membrane</location>
        <topology evidence="1">Multi-pass membrane protein</topology>
    </subcellularLocation>
</comment>
<evidence type="ECO:0000256" key="5">
    <source>
        <dbReference type="ARBA" id="ARBA00022989"/>
    </source>
</evidence>
<evidence type="ECO:0000256" key="1">
    <source>
        <dbReference type="ARBA" id="ARBA00004651"/>
    </source>
</evidence>
<feature type="transmembrane region" description="Helical" evidence="7">
    <location>
        <begin position="425"/>
        <end position="444"/>
    </location>
</feature>
<dbReference type="GO" id="GO:0005886">
    <property type="term" value="C:plasma membrane"/>
    <property type="evidence" value="ECO:0007669"/>
    <property type="project" value="UniProtKB-SubCell"/>
</dbReference>
<feature type="transmembrane region" description="Helical" evidence="7">
    <location>
        <begin position="395"/>
        <end position="413"/>
    </location>
</feature>
<comment type="similarity">
    <text evidence="2">Belongs to the polysaccharide synthase family.</text>
</comment>
<feature type="transmembrane region" description="Helical" evidence="7">
    <location>
        <begin position="371"/>
        <end position="389"/>
    </location>
</feature>
<protein>
    <submittedName>
        <fullName evidence="8">Uncharacterized protein</fullName>
    </submittedName>
</protein>
<feature type="transmembrane region" description="Helical" evidence="7">
    <location>
        <begin position="303"/>
        <end position="326"/>
    </location>
</feature>
<name>A0A1J4RQ18_9BACT</name>
<sequence length="487" mass="54356">MFIMPEPEELAVSEISRRAVSGVMVLTVRKFLLKAVNYLGSIILARLLLPEIFGVFAIVSFIITFFGFFSDVGLGAALIQKKDKLSPKDLAVTFTLQQILVVAVTGLIWLTAPLFAGKYNLGNEGIWLLRIFSLSLFFTSLKTIPSILLERKLQFKRLIWPEVVEVVSFQIIAVTLAYMGLGVWSFIIALLVRSLLGTLVLFYLSPWRISFAWDKVIAKRLVSFGIPYNLNGFIATIKDAVMPVFVGAVSGAAAVGYLNWALTFSKLPILFMADIFRVTFPTYARIQGNPELLKKAIEKTIRFTNLFLFPAAFLLAALARPIVTIIFTDKWLPALPAFYIHLLGIIIVGITNTFMDALWALGKTRIAVKLLIIYTLVNWGASVPLVYWFGFNGAMIGSVIVLYVSLPLTWYYIRKIVKVEVIRHVWPAFAASVLAGIAAFKLNFLAGNLLGLFLAGFAGGLVYLAGLMAFDRKQLLVDARWFWQKIR</sequence>
<dbReference type="Proteomes" id="UP000183144">
    <property type="component" value="Unassembled WGS sequence"/>
</dbReference>
<gene>
    <name evidence="8" type="ORF">AUJ59_03920</name>
</gene>
<feature type="transmembrane region" description="Helical" evidence="7">
    <location>
        <begin position="240"/>
        <end position="262"/>
    </location>
</feature>
<keyword evidence="4 7" id="KW-0812">Transmembrane</keyword>
<evidence type="ECO:0000313" key="9">
    <source>
        <dbReference type="Proteomes" id="UP000183144"/>
    </source>
</evidence>
<feature type="transmembrane region" description="Helical" evidence="7">
    <location>
        <begin position="338"/>
        <end position="359"/>
    </location>
</feature>
<dbReference type="PANTHER" id="PTHR30250">
    <property type="entry name" value="PST FAMILY PREDICTED COLANIC ACID TRANSPORTER"/>
    <property type="match status" value="1"/>
</dbReference>
<evidence type="ECO:0000256" key="7">
    <source>
        <dbReference type="SAM" id="Phobius"/>
    </source>
</evidence>
<evidence type="ECO:0000256" key="4">
    <source>
        <dbReference type="ARBA" id="ARBA00022692"/>
    </source>
</evidence>